<feature type="compositionally biased region" description="Polar residues" evidence="1">
    <location>
        <begin position="84"/>
        <end position="96"/>
    </location>
</feature>
<name>A0A6A5VRU3_9PLEO</name>
<accession>A0A6A5VRU3</accession>
<feature type="region of interest" description="Disordered" evidence="1">
    <location>
        <begin position="130"/>
        <end position="154"/>
    </location>
</feature>
<evidence type="ECO:0000256" key="1">
    <source>
        <dbReference type="SAM" id="MobiDB-lite"/>
    </source>
</evidence>
<reference evidence="2" key="1">
    <citation type="journal article" date="2020" name="Stud. Mycol.">
        <title>101 Dothideomycetes genomes: a test case for predicting lifestyles and emergence of pathogens.</title>
        <authorList>
            <person name="Haridas S."/>
            <person name="Albert R."/>
            <person name="Binder M."/>
            <person name="Bloem J."/>
            <person name="Labutti K."/>
            <person name="Salamov A."/>
            <person name="Andreopoulos B."/>
            <person name="Baker S."/>
            <person name="Barry K."/>
            <person name="Bills G."/>
            <person name="Bluhm B."/>
            <person name="Cannon C."/>
            <person name="Castanera R."/>
            <person name="Culley D."/>
            <person name="Daum C."/>
            <person name="Ezra D."/>
            <person name="Gonzalez J."/>
            <person name="Henrissat B."/>
            <person name="Kuo A."/>
            <person name="Liang C."/>
            <person name="Lipzen A."/>
            <person name="Lutzoni F."/>
            <person name="Magnuson J."/>
            <person name="Mondo S."/>
            <person name="Nolan M."/>
            <person name="Ohm R."/>
            <person name="Pangilinan J."/>
            <person name="Park H.-J."/>
            <person name="Ramirez L."/>
            <person name="Alfaro M."/>
            <person name="Sun H."/>
            <person name="Tritt A."/>
            <person name="Yoshinaga Y."/>
            <person name="Zwiers L.-H."/>
            <person name="Turgeon B."/>
            <person name="Goodwin S."/>
            <person name="Spatafora J."/>
            <person name="Crous P."/>
            <person name="Grigoriev I."/>
        </authorList>
    </citation>
    <scope>NUCLEOTIDE SEQUENCE</scope>
    <source>
        <strain evidence="2">CBS 107.79</strain>
    </source>
</reference>
<dbReference type="OrthoDB" id="3945698at2759"/>
<protein>
    <submittedName>
        <fullName evidence="2">Uncharacterized protein</fullName>
    </submittedName>
</protein>
<evidence type="ECO:0000313" key="3">
    <source>
        <dbReference type="Proteomes" id="UP000800036"/>
    </source>
</evidence>
<evidence type="ECO:0000313" key="2">
    <source>
        <dbReference type="EMBL" id="KAF1979625.1"/>
    </source>
</evidence>
<sequence>MAGFIQNMLWNSVSGFVEEGKRTVGGFAGDALIKAGDMVEGGGRTVGNGIERKATSLGTSITGQTYKPAAKALPSTARRPAAHRSNSLPASTKPSTGGSGTPLGAKKYGTAASSTAKKSVNNLNKTTVGAIGGAKSTVGGVTRGVGGLSKPVDGVVGGTKNLAGGLASKPLNTANSAVKRSTSLPKPFPQSSPLPKTYGTPNAFPSGEKKTAVKPGQSKPFVPPAAQEKKQEARAGKKAYPGTNTLPGQGGRKPVGVSKSMYKPLQGYEPPVKTGEVKSFF</sequence>
<dbReference type="Proteomes" id="UP000800036">
    <property type="component" value="Unassembled WGS sequence"/>
</dbReference>
<feature type="compositionally biased region" description="Polar residues" evidence="1">
    <location>
        <begin position="176"/>
        <end position="185"/>
    </location>
</feature>
<dbReference type="AlphaFoldDB" id="A0A6A5VRU3"/>
<proteinExistence type="predicted"/>
<feature type="region of interest" description="Disordered" evidence="1">
    <location>
        <begin position="176"/>
        <end position="281"/>
    </location>
</feature>
<organism evidence="2 3">
    <name type="scientific">Bimuria novae-zelandiae CBS 107.79</name>
    <dbReference type="NCBI Taxonomy" id="1447943"/>
    <lineage>
        <taxon>Eukaryota</taxon>
        <taxon>Fungi</taxon>
        <taxon>Dikarya</taxon>
        <taxon>Ascomycota</taxon>
        <taxon>Pezizomycotina</taxon>
        <taxon>Dothideomycetes</taxon>
        <taxon>Pleosporomycetidae</taxon>
        <taxon>Pleosporales</taxon>
        <taxon>Massarineae</taxon>
        <taxon>Didymosphaeriaceae</taxon>
        <taxon>Bimuria</taxon>
    </lineage>
</organism>
<gene>
    <name evidence="2" type="ORF">BU23DRAFT_548834</name>
</gene>
<feature type="region of interest" description="Disordered" evidence="1">
    <location>
        <begin position="59"/>
        <end position="116"/>
    </location>
</feature>
<keyword evidence="3" id="KW-1185">Reference proteome</keyword>
<dbReference type="EMBL" id="ML976657">
    <property type="protein sequence ID" value="KAF1979625.1"/>
    <property type="molecule type" value="Genomic_DNA"/>
</dbReference>